<dbReference type="Proteomes" id="UP001148838">
    <property type="component" value="Unassembled WGS sequence"/>
</dbReference>
<name>A0ABQ8TR77_PERAM</name>
<dbReference type="EMBL" id="JAJSOF020000003">
    <property type="protein sequence ID" value="KAJ4449185.1"/>
    <property type="molecule type" value="Genomic_DNA"/>
</dbReference>
<evidence type="ECO:0000313" key="2">
    <source>
        <dbReference type="EMBL" id="KAJ4449185.1"/>
    </source>
</evidence>
<gene>
    <name evidence="2" type="ORF">ANN_00582</name>
</gene>
<feature type="compositionally biased region" description="Pro residues" evidence="1">
    <location>
        <begin position="134"/>
        <end position="146"/>
    </location>
</feature>
<evidence type="ECO:0000313" key="3">
    <source>
        <dbReference type="Proteomes" id="UP001148838"/>
    </source>
</evidence>
<comment type="caution">
    <text evidence="2">The sequence shown here is derived from an EMBL/GenBank/DDBJ whole genome shotgun (WGS) entry which is preliminary data.</text>
</comment>
<keyword evidence="3" id="KW-1185">Reference proteome</keyword>
<sequence length="164" mass="18961">MPCPPQTSGLMFLIMSVNDMDERRKVQCVWLTKFQLLLLLREYDRVSNEDHEEKKNICRWDKQVKNRKPTKQADSLIRNEYVKAIRTSYMRYLASEWDEDENAGEMSPGSSTESYPAFAHIGLRETPGKNPQPGNLPRPGIEPGPPGFAARRANRYFTGVDYYD</sequence>
<feature type="region of interest" description="Disordered" evidence="1">
    <location>
        <begin position="123"/>
        <end position="150"/>
    </location>
</feature>
<reference evidence="2 3" key="1">
    <citation type="journal article" date="2022" name="Allergy">
        <title>Genome assembly and annotation of Periplaneta americana reveal a comprehensive cockroach allergen profile.</title>
        <authorList>
            <person name="Wang L."/>
            <person name="Xiong Q."/>
            <person name="Saelim N."/>
            <person name="Wang L."/>
            <person name="Nong W."/>
            <person name="Wan A.T."/>
            <person name="Shi M."/>
            <person name="Liu X."/>
            <person name="Cao Q."/>
            <person name="Hui J.H.L."/>
            <person name="Sookrung N."/>
            <person name="Leung T.F."/>
            <person name="Tungtrongchitr A."/>
            <person name="Tsui S.K.W."/>
        </authorList>
    </citation>
    <scope>NUCLEOTIDE SEQUENCE [LARGE SCALE GENOMIC DNA]</scope>
    <source>
        <strain evidence="2">PWHHKU_190912</strain>
    </source>
</reference>
<accession>A0ABQ8TR77</accession>
<proteinExistence type="predicted"/>
<evidence type="ECO:0000256" key="1">
    <source>
        <dbReference type="SAM" id="MobiDB-lite"/>
    </source>
</evidence>
<protein>
    <submittedName>
        <fullName evidence="2">Uncharacterized protein</fullName>
    </submittedName>
</protein>
<organism evidence="2 3">
    <name type="scientific">Periplaneta americana</name>
    <name type="common">American cockroach</name>
    <name type="synonym">Blatta americana</name>
    <dbReference type="NCBI Taxonomy" id="6978"/>
    <lineage>
        <taxon>Eukaryota</taxon>
        <taxon>Metazoa</taxon>
        <taxon>Ecdysozoa</taxon>
        <taxon>Arthropoda</taxon>
        <taxon>Hexapoda</taxon>
        <taxon>Insecta</taxon>
        <taxon>Pterygota</taxon>
        <taxon>Neoptera</taxon>
        <taxon>Polyneoptera</taxon>
        <taxon>Dictyoptera</taxon>
        <taxon>Blattodea</taxon>
        <taxon>Blattoidea</taxon>
        <taxon>Blattidae</taxon>
        <taxon>Blattinae</taxon>
        <taxon>Periplaneta</taxon>
    </lineage>
</organism>